<feature type="compositionally biased region" description="Acidic residues" evidence="6">
    <location>
        <begin position="248"/>
        <end position="268"/>
    </location>
</feature>
<feature type="domain" description="DNA repair metallo-beta-lactamase" evidence="7">
    <location>
        <begin position="719"/>
        <end position="847"/>
    </location>
</feature>
<feature type="compositionally biased region" description="Acidic residues" evidence="6">
    <location>
        <begin position="649"/>
        <end position="660"/>
    </location>
</feature>
<dbReference type="GO" id="GO:0036297">
    <property type="term" value="P:interstrand cross-link repair"/>
    <property type="evidence" value="ECO:0007669"/>
    <property type="project" value="TreeGrafter"/>
</dbReference>
<dbReference type="InterPro" id="IPR036866">
    <property type="entry name" value="RibonucZ/Hydroxyglut_hydro"/>
</dbReference>
<proteinExistence type="inferred from homology"/>
<dbReference type="STRING" id="1448308.A0A2T2N3B1"/>
<evidence type="ECO:0000256" key="4">
    <source>
        <dbReference type="ARBA" id="ARBA00023204"/>
    </source>
</evidence>
<evidence type="ECO:0000313" key="8">
    <source>
        <dbReference type="EMBL" id="PSN59508.1"/>
    </source>
</evidence>
<keyword evidence="9" id="KW-1185">Reference proteome</keyword>
<dbReference type="GO" id="GO:0035312">
    <property type="term" value="F:5'-3' DNA exonuclease activity"/>
    <property type="evidence" value="ECO:0007669"/>
    <property type="project" value="TreeGrafter"/>
</dbReference>
<feature type="compositionally biased region" description="Acidic residues" evidence="6">
    <location>
        <begin position="287"/>
        <end position="311"/>
    </location>
</feature>
<dbReference type="FunFam" id="3.40.50.12650:FF:000007">
    <property type="entry name" value="DNA cross-link repair 1A protein, variant"/>
    <property type="match status" value="1"/>
</dbReference>
<gene>
    <name evidence="8" type="ORF">BS50DRAFT_229299</name>
</gene>
<feature type="compositionally biased region" description="Basic and acidic residues" evidence="6">
    <location>
        <begin position="269"/>
        <end position="282"/>
    </location>
</feature>
<dbReference type="GO" id="GO:0005634">
    <property type="term" value="C:nucleus"/>
    <property type="evidence" value="ECO:0007669"/>
    <property type="project" value="UniProtKB-SubCell"/>
</dbReference>
<evidence type="ECO:0000256" key="2">
    <source>
        <dbReference type="ARBA" id="ARBA00010304"/>
    </source>
</evidence>
<dbReference type="PANTHER" id="PTHR23240:SF6">
    <property type="entry name" value="DNA CROSS-LINK REPAIR 1A PROTEIN"/>
    <property type="match status" value="1"/>
</dbReference>
<evidence type="ECO:0000256" key="5">
    <source>
        <dbReference type="ARBA" id="ARBA00023242"/>
    </source>
</evidence>
<accession>A0A2T2N3B1</accession>
<dbReference type="InterPro" id="IPR011084">
    <property type="entry name" value="DRMBL"/>
</dbReference>
<feature type="compositionally biased region" description="Polar residues" evidence="6">
    <location>
        <begin position="377"/>
        <end position="390"/>
    </location>
</feature>
<dbReference type="Gene3D" id="3.60.15.10">
    <property type="entry name" value="Ribonuclease Z/Hydroxyacylglutathione hydrolase-like"/>
    <property type="match status" value="1"/>
</dbReference>
<dbReference type="GO" id="GO:0003684">
    <property type="term" value="F:damaged DNA binding"/>
    <property type="evidence" value="ECO:0007669"/>
    <property type="project" value="TreeGrafter"/>
</dbReference>
<evidence type="ECO:0000313" key="9">
    <source>
        <dbReference type="Proteomes" id="UP000240883"/>
    </source>
</evidence>
<dbReference type="Proteomes" id="UP000240883">
    <property type="component" value="Unassembled WGS sequence"/>
</dbReference>
<organism evidence="8 9">
    <name type="scientific">Corynespora cassiicola Philippines</name>
    <dbReference type="NCBI Taxonomy" id="1448308"/>
    <lineage>
        <taxon>Eukaryota</taxon>
        <taxon>Fungi</taxon>
        <taxon>Dikarya</taxon>
        <taxon>Ascomycota</taxon>
        <taxon>Pezizomycotina</taxon>
        <taxon>Dothideomycetes</taxon>
        <taxon>Pleosporomycetidae</taxon>
        <taxon>Pleosporales</taxon>
        <taxon>Corynesporascaceae</taxon>
        <taxon>Corynespora</taxon>
    </lineage>
</organism>
<keyword evidence="5" id="KW-0539">Nucleus</keyword>
<evidence type="ECO:0000259" key="7">
    <source>
        <dbReference type="Pfam" id="PF07522"/>
    </source>
</evidence>
<dbReference type="AlphaFoldDB" id="A0A2T2N3B1"/>
<dbReference type="EMBL" id="KZ678155">
    <property type="protein sequence ID" value="PSN59508.1"/>
    <property type="molecule type" value="Genomic_DNA"/>
</dbReference>
<evidence type="ECO:0000256" key="1">
    <source>
        <dbReference type="ARBA" id="ARBA00004123"/>
    </source>
</evidence>
<feature type="region of interest" description="Disordered" evidence="6">
    <location>
        <begin position="1"/>
        <end position="68"/>
    </location>
</feature>
<dbReference type="CDD" id="cd16273">
    <property type="entry name" value="SNM1A-1C-like_MBL-fold"/>
    <property type="match status" value="1"/>
</dbReference>
<feature type="region of interest" description="Disordered" evidence="6">
    <location>
        <begin position="644"/>
        <end position="669"/>
    </location>
</feature>
<sequence length="879" mass="97612">MFRNPRENRNLPSISHLSPSIGRAPSPPRSKSSATAMAAKSATKTSTPKSKATPTRPKPKQTTLVPTQWAKNAAANNAARAKAKPAASPNGNIMAFFKKAEEQNNRIFLAERGAKDTFVIEDVDEEEGAGWTDEAPVITPEDNPDTRYNEVGGSVKRRRLSANLPEPVCSSPPPEAADFTVSKPPPEDASVQAEELPPKPIKKAGPFIDNSDSEMDEEIPIPRRAPAHDDESCDVRIPASKSETPPPAEDDFDGFDDLDDDDLEGEEYDERRWTEQQRKLEMAESGFEGDEDIDSVPMFPEDDAENDEVDDTKDAPACPICNTTMAELSDQQVSVHVNACLDGNPIPPPEPKENTATYLPATSSKMFKRPPRPAKPGQQNPFQLGDSSTGAKSAFSKIMSSHAEDSAWASAAASESAARGKPSYQRTCPFYKILPGFYICVDAFRYGAVKGQNAYFLSHFHSDHYVGLTKSWSHGPIYCSKVTGNLVRQQLGVDPKWVVDLEWEKNTEVPGTEGVHVTMIPANHCPGSSLFLFEKQMGQGKNPKFQRVLHCGDFRACRAHVEHPLLRPDVIDAVSGKSRQQKLDVCYLDTTYLNPKYAFPPQEQVIQACADMCVSLNKERADEEDAWEQVKRDRAGQGMINFVRKDSETPTEDQPDTEDMDAMKVTSSGPTRKRGRLLVVVGTYSIGKERICMGIAKALGSKIYAPPAKQRICRALEDPELQALLTTDPRAAQVHMTPLFEIRAETLSDYLADYRDVFSRAVGFRPSGWNYRPPKTRFTESPAVQTVLHSKGWRSEFSMRNLQPQRGNTARAACFGVPYSEHSSFRELTMFCCAMRIDRIIPTVNVGSAKSREKMKVWCERWAADRRKNGLFRVEGDAW</sequence>
<comment type="subcellular location">
    <subcellularLocation>
        <location evidence="1">Nucleus</location>
    </subcellularLocation>
</comment>
<dbReference type="GO" id="GO:0006303">
    <property type="term" value="P:double-strand break repair via nonhomologous end joining"/>
    <property type="evidence" value="ECO:0007669"/>
    <property type="project" value="TreeGrafter"/>
</dbReference>
<protein>
    <submittedName>
        <fullName evidence="8">DRMBL-domain-containing protein</fullName>
    </submittedName>
</protein>
<comment type="similarity">
    <text evidence="2">Belongs to the DNA repair metallo-beta-lactamase (DRMBL) family.</text>
</comment>
<feature type="region of interest" description="Disordered" evidence="6">
    <location>
        <begin position="125"/>
        <end position="315"/>
    </location>
</feature>
<feature type="compositionally biased region" description="Low complexity" evidence="6">
    <location>
        <begin position="29"/>
        <end position="55"/>
    </location>
</feature>
<dbReference type="Pfam" id="PF07522">
    <property type="entry name" value="DRMBL"/>
    <property type="match status" value="1"/>
</dbReference>
<dbReference type="FunFam" id="3.60.15.10:FF:000038">
    <property type="entry name" value="DNA cross-link repair protein pso2/snm1"/>
    <property type="match status" value="1"/>
</dbReference>
<dbReference type="SUPFAM" id="SSF56281">
    <property type="entry name" value="Metallo-hydrolase/oxidoreductase"/>
    <property type="match status" value="1"/>
</dbReference>
<feature type="region of interest" description="Disordered" evidence="6">
    <location>
        <begin position="367"/>
        <end position="390"/>
    </location>
</feature>
<evidence type="ECO:0000256" key="3">
    <source>
        <dbReference type="ARBA" id="ARBA00022763"/>
    </source>
</evidence>
<dbReference type="Gene3D" id="3.40.50.12650">
    <property type="match status" value="1"/>
</dbReference>
<dbReference type="PANTHER" id="PTHR23240">
    <property type="entry name" value="DNA CROSS-LINK REPAIR PROTEIN PSO2/SNM1-RELATED"/>
    <property type="match status" value="1"/>
</dbReference>
<keyword evidence="4" id="KW-0234">DNA repair</keyword>
<name>A0A2T2N3B1_CORCC</name>
<reference evidence="8 9" key="1">
    <citation type="journal article" date="2018" name="Front. Microbiol.">
        <title>Genome-Wide Analysis of Corynespora cassiicola Leaf Fall Disease Putative Effectors.</title>
        <authorList>
            <person name="Lopez D."/>
            <person name="Ribeiro S."/>
            <person name="Label P."/>
            <person name="Fumanal B."/>
            <person name="Venisse J.S."/>
            <person name="Kohler A."/>
            <person name="de Oliveira R.R."/>
            <person name="Labutti K."/>
            <person name="Lipzen A."/>
            <person name="Lail K."/>
            <person name="Bauer D."/>
            <person name="Ohm R.A."/>
            <person name="Barry K.W."/>
            <person name="Spatafora J."/>
            <person name="Grigoriev I.V."/>
            <person name="Martin F.M."/>
            <person name="Pujade-Renaud V."/>
        </authorList>
    </citation>
    <scope>NUCLEOTIDE SEQUENCE [LARGE SCALE GENOMIC DNA]</scope>
    <source>
        <strain evidence="8 9">Philippines</strain>
    </source>
</reference>
<evidence type="ECO:0000256" key="6">
    <source>
        <dbReference type="SAM" id="MobiDB-lite"/>
    </source>
</evidence>
<dbReference type="OrthoDB" id="262529at2759"/>
<keyword evidence="3" id="KW-0227">DNA damage</keyword>